<gene>
    <name evidence="1" type="ORF">Thimo_0852</name>
</gene>
<evidence type="ECO:0000313" key="2">
    <source>
        <dbReference type="Proteomes" id="UP000010816"/>
    </source>
</evidence>
<dbReference type="AlphaFoldDB" id="L0GSF7"/>
<evidence type="ECO:0000313" key="1">
    <source>
        <dbReference type="EMBL" id="AGA89688.1"/>
    </source>
</evidence>
<reference evidence="1 2" key="1">
    <citation type="submission" date="2011-09" db="EMBL/GenBank/DDBJ databases">
        <title>Complete sequence of chromosome of Thioflavicoccus mobilis 8321.</title>
        <authorList>
            <consortium name="US DOE Joint Genome Institute"/>
            <person name="Lucas S."/>
            <person name="Han J."/>
            <person name="Lapidus A."/>
            <person name="Cheng J.-F."/>
            <person name="Goodwin L."/>
            <person name="Pitluck S."/>
            <person name="Peters L."/>
            <person name="Ovchinnikova G."/>
            <person name="Lu M."/>
            <person name="Detter J.C."/>
            <person name="Han C."/>
            <person name="Tapia R."/>
            <person name="Land M."/>
            <person name="Hauser L."/>
            <person name="Kyrpides N."/>
            <person name="Ivanova N."/>
            <person name="Pagani I."/>
            <person name="Vogl K."/>
            <person name="Liu Z."/>
            <person name="Imhoff J."/>
            <person name="Thiel V."/>
            <person name="Frigaard N.-U."/>
            <person name="Bryant D."/>
            <person name="Woyke T."/>
        </authorList>
    </citation>
    <scope>NUCLEOTIDE SEQUENCE [LARGE SCALE GENOMIC DNA]</scope>
    <source>
        <strain evidence="1 2">8321</strain>
    </source>
</reference>
<sequence>MAQRECLRLSVASPLIQGLLTICGDVVLCMESGSRFIGIEIGRAHFDTACVRIEAAQDKQ</sequence>
<dbReference type="EMBL" id="CP003051">
    <property type="protein sequence ID" value="AGA89688.1"/>
    <property type="molecule type" value="Genomic_DNA"/>
</dbReference>
<dbReference type="KEGG" id="tmb:Thimo_0852"/>
<proteinExistence type="predicted"/>
<organism evidence="1 2">
    <name type="scientific">Thioflavicoccus mobilis 8321</name>
    <dbReference type="NCBI Taxonomy" id="765912"/>
    <lineage>
        <taxon>Bacteria</taxon>
        <taxon>Pseudomonadati</taxon>
        <taxon>Pseudomonadota</taxon>
        <taxon>Gammaproteobacteria</taxon>
        <taxon>Chromatiales</taxon>
        <taxon>Chromatiaceae</taxon>
        <taxon>Thioflavicoccus</taxon>
    </lineage>
</organism>
<dbReference type="Proteomes" id="UP000010816">
    <property type="component" value="Chromosome"/>
</dbReference>
<dbReference type="HOGENOM" id="CLU_2940376_0_0_6"/>
<accession>L0GSF7</accession>
<keyword evidence="2" id="KW-1185">Reference proteome</keyword>
<protein>
    <submittedName>
        <fullName evidence="1">Uncharacterized protein</fullName>
    </submittedName>
</protein>
<name>L0GSF7_9GAMM</name>